<gene>
    <name evidence="1" type="ORF">L2E82_27042</name>
</gene>
<name>A0ACB9CRV9_CICIN</name>
<dbReference type="EMBL" id="CM042013">
    <property type="protein sequence ID" value="KAI3737047.1"/>
    <property type="molecule type" value="Genomic_DNA"/>
</dbReference>
<keyword evidence="2" id="KW-1185">Reference proteome</keyword>
<dbReference type="Proteomes" id="UP001055811">
    <property type="component" value="Linkage Group LG05"/>
</dbReference>
<proteinExistence type="predicted"/>
<reference evidence="1 2" key="2">
    <citation type="journal article" date="2022" name="Mol. Ecol. Resour.">
        <title>The genomes of chicory, endive, great burdock and yacon provide insights into Asteraceae paleo-polyploidization history and plant inulin production.</title>
        <authorList>
            <person name="Fan W."/>
            <person name="Wang S."/>
            <person name="Wang H."/>
            <person name="Wang A."/>
            <person name="Jiang F."/>
            <person name="Liu H."/>
            <person name="Zhao H."/>
            <person name="Xu D."/>
            <person name="Zhang Y."/>
        </authorList>
    </citation>
    <scope>NUCLEOTIDE SEQUENCE [LARGE SCALE GENOMIC DNA]</scope>
    <source>
        <strain evidence="2">cv. Punajuju</strain>
        <tissue evidence="1">Leaves</tissue>
    </source>
</reference>
<organism evidence="1 2">
    <name type="scientific">Cichorium intybus</name>
    <name type="common">Chicory</name>
    <dbReference type="NCBI Taxonomy" id="13427"/>
    <lineage>
        <taxon>Eukaryota</taxon>
        <taxon>Viridiplantae</taxon>
        <taxon>Streptophyta</taxon>
        <taxon>Embryophyta</taxon>
        <taxon>Tracheophyta</taxon>
        <taxon>Spermatophyta</taxon>
        <taxon>Magnoliopsida</taxon>
        <taxon>eudicotyledons</taxon>
        <taxon>Gunneridae</taxon>
        <taxon>Pentapetalae</taxon>
        <taxon>asterids</taxon>
        <taxon>campanulids</taxon>
        <taxon>Asterales</taxon>
        <taxon>Asteraceae</taxon>
        <taxon>Cichorioideae</taxon>
        <taxon>Cichorieae</taxon>
        <taxon>Cichoriinae</taxon>
        <taxon>Cichorium</taxon>
    </lineage>
</organism>
<accession>A0ACB9CRV9</accession>
<reference evidence="2" key="1">
    <citation type="journal article" date="2022" name="Mol. Ecol. Resour.">
        <title>The genomes of chicory, endive, great burdock and yacon provide insights into Asteraceae palaeo-polyploidization history and plant inulin production.</title>
        <authorList>
            <person name="Fan W."/>
            <person name="Wang S."/>
            <person name="Wang H."/>
            <person name="Wang A."/>
            <person name="Jiang F."/>
            <person name="Liu H."/>
            <person name="Zhao H."/>
            <person name="Xu D."/>
            <person name="Zhang Y."/>
        </authorList>
    </citation>
    <scope>NUCLEOTIDE SEQUENCE [LARGE SCALE GENOMIC DNA]</scope>
    <source>
        <strain evidence="2">cv. Punajuju</strain>
    </source>
</reference>
<protein>
    <submittedName>
        <fullName evidence="1">Uncharacterized protein</fullName>
    </submittedName>
</protein>
<sequence length="78" mass="8701">MAESSNRRVKVKNKSPEEKNGGETSIDQLSSEVVATIMTKLDVASICAISLTCRSFRVCAQDIFKFLPNFHLLIWSIP</sequence>
<comment type="caution">
    <text evidence="1">The sequence shown here is derived from an EMBL/GenBank/DDBJ whole genome shotgun (WGS) entry which is preliminary data.</text>
</comment>
<evidence type="ECO:0000313" key="2">
    <source>
        <dbReference type="Proteomes" id="UP001055811"/>
    </source>
</evidence>
<evidence type="ECO:0000313" key="1">
    <source>
        <dbReference type="EMBL" id="KAI3737047.1"/>
    </source>
</evidence>